<reference evidence="2 3" key="1">
    <citation type="submission" date="2020-08" db="EMBL/GenBank/DDBJ databases">
        <title>Sequencing the genomes of 1000 actinobacteria strains.</title>
        <authorList>
            <person name="Klenk H.-P."/>
        </authorList>
    </citation>
    <scope>NUCLEOTIDE SEQUENCE [LARGE SCALE GENOMIC DNA]</scope>
    <source>
        <strain evidence="2 3">DSM 45486</strain>
    </source>
</reference>
<name>A0A7W9LY22_9PSEU</name>
<keyword evidence="1" id="KW-0472">Membrane</keyword>
<dbReference type="AlphaFoldDB" id="A0A7W9LY22"/>
<comment type="caution">
    <text evidence="2">The sequence shown here is derived from an EMBL/GenBank/DDBJ whole genome shotgun (WGS) entry which is preliminary data.</text>
</comment>
<gene>
    <name evidence="2" type="ORF">F4560_000122</name>
</gene>
<feature type="transmembrane region" description="Helical" evidence="1">
    <location>
        <begin position="231"/>
        <end position="250"/>
    </location>
</feature>
<evidence type="ECO:0000313" key="2">
    <source>
        <dbReference type="EMBL" id="MBB5800354.1"/>
    </source>
</evidence>
<protein>
    <submittedName>
        <fullName evidence="2">Uncharacterized protein</fullName>
    </submittedName>
</protein>
<proteinExistence type="predicted"/>
<feature type="transmembrane region" description="Helical" evidence="1">
    <location>
        <begin position="271"/>
        <end position="298"/>
    </location>
</feature>
<feature type="transmembrane region" description="Helical" evidence="1">
    <location>
        <begin position="200"/>
        <end position="225"/>
    </location>
</feature>
<evidence type="ECO:0000256" key="1">
    <source>
        <dbReference type="SAM" id="Phobius"/>
    </source>
</evidence>
<accession>A0A7W9LY22</accession>
<dbReference type="Proteomes" id="UP000552097">
    <property type="component" value="Unassembled WGS sequence"/>
</dbReference>
<dbReference type="EMBL" id="JACHMO010000001">
    <property type="protein sequence ID" value="MBB5800354.1"/>
    <property type="molecule type" value="Genomic_DNA"/>
</dbReference>
<sequence length="373" mass="40079">MTDADDHRRPDDVPSRRVSVGVLADPGLPAILADRLRDVLPERLRAEVDDGVAWHVDTMHEPFEAMYPDYNPLVEKAREHVRDTGWDLVVCITDQPMPDGASVVIADLHAADRVAVISLPALGGWHLRRRLSTAVVAIVGYLAAPPGSAALAELRRELSSRTIRVEEPGSPHVHIARRRGVPHLLAGMVRVNRPWQLLRGLSTALAGALTGIAFGVLYSTIWTLADSLSPVRLAGVTTAAVATMTVWIIVSHELWERSHGGHDPDVRLRNASTVITIAAGSAAFFVAMFAVALAAVALVVPPSYLATTLGHPVGVTDYVVIALMASVLGAIAGAVGSGLEDDITVREATYGYRARERREVVLKADKDVAPPRR</sequence>
<dbReference type="RefSeq" id="WP_184914702.1">
    <property type="nucleotide sequence ID" value="NZ_JACHMO010000001.1"/>
</dbReference>
<keyword evidence="3" id="KW-1185">Reference proteome</keyword>
<keyword evidence="1" id="KW-0812">Transmembrane</keyword>
<evidence type="ECO:0000313" key="3">
    <source>
        <dbReference type="Proteomes" id="UP000552097"/>
    </source>
</evidence>
<keyword evidence="1" id="KW-1133">Transmembrane helix</keyword>
<organism evidence="2 3">
    <name type="scientific">Saccharothrix ecbatanensis</name>
    <dbReference type="NCBI Taxonomy" id="1105145"/>
    <lineage>
        <taxon>Bacteria</taxon>
        <taxon>Bacillati</taxon>
        <taxon>Actinomycetota</taxon>
        <taxon>Actinomycetes</taxon>
        <taxon>Pseudonocardiales</taxon>
        <taxon>Pseudonocardiaceae</taxon>
        <taxon>Saccharothrix</taxon>
    </lineage>
</organism>
<feature type="transmembrane region" description="Helical" evidence="1">
    <location>
        <begin position="318"/>
        <end position="339"/>
    </location>
</feature>